<evidence type="ECO:0000313" key="11">
    <source>
        <dbReference type="Proteomes" id="UP000037660"/>
    </source>
</evidence>
<dbReference type="AlphaFoldDB" id="A0A0K8P026"/>
<dbReference type="CDD" id="cd06455">
    <property type="entry name" value="M3A_TOP"/>
    <property type="match status" value="1"/>
</dbReference>
<keyword evidence="4 7" id="KW-0378">Hydrolase</keyword>
<keyword evidence="5 7" id="KW-0862">Zinc</keyword>
<keyword evidence="3 7" id="KW-0479">Metal-binding</keyword>
<evidence type="ECO:0000256" key="8">
    <source>
        <dbReference type="SAM" id="SignalP"/>
    </source>
</evidence>
<evidence type="ECO:0000256" key="3">
    <source>
        <dbReference type="ARBA" id="ARBA00022723"/>
    </source>
</evidence>
<evidence type="ECO:0000313" key="10">
    <source>
        <dbReference type="EMBL" id="GAP35530.1"/>
    </source>
</evidence>
<dbReference type="InterPro" id="IPR024079">
    <property type="entry name" value="MetalloPept_cat_dom_sf"/>
</dbReference>
<accession>A0A0K8P026</accession>
<name>A0A0K8P026_PISS1</name>
<feature type="domain" description="Peptidase M3A/M3B catalytic" evidence="9">
    <location>
        <begin position="228"/>
        <end position="659"/>
    </location>
</feature>
<dbReference type="Proteomes" id="UP000037660">
    <property type="component" value="Unassembled WGS sequence"/>
</dbReference>
<dbReference type="Gene3D" id="3.40.390.10">
    <property type="entry name" value="Collagenase (Catalytic Domain)"/>
    <property type="match status" value="1"/>
</dbReference>
<dbReference type="InterPro" id="IPR024077">
    <property type="entry name" value="Neurolysin/TOP_dom2"/>
</dbReference>
<dbReference type="GO" id="GO:0006508">
    <property type="term" value="P:proteolysis"/>
    <property type="evidence" value="ECO:0007669"/>
    <property type="project" value="UniProtKB-KW"/>
</dbReference>
<dbReference type="Gene3D" id="1.10.1370.10">
    <property type="entry name" value="Neurolysin, domain 3"/>
    <property type="match status" value="1"/>
</dbReference>
<dbReference type="RefSeq" id="WP_054019581.1">
    <property type="nucleotide sequence ID" value="NZ_BBYR01000024.1"/>
</dbReference>
<organism evidence="10 11">
    <name type="scientific">Piscinibacter sakaiensis</name>
    <name type="common">Ideonella sakaiensis</name>
    <dbReference type="NCBI Taxonomy" id="1547922"/>
    <lineage>
        <taxon>Bacteria</taxon>
        <taxon>Pseudomonadati</taxon>
        <taxon>Pseudomonadota</taxon>
        <taxon>Betaproteobacteria</taxon>
        <taxon>Burkholderiales</taxon>
        <taxon>Sphaerotilaceae</taxon>
        <taxon>Piscinibacter</taxon>
    </lineage>
</organism>
<dbReference type="PANTHER" id="PTHR11804:SF84">
    <property type="entry name" value="SACCHAROLYSIN"/>
    <property type="match status" value="1"/>
</dbReference>
<dbReference type="Pfam" id="PF01432">
    <property type="entry name" value="Peptidase_M3"/>
    <property type="match status" value="1"/>
</dbReference>
<sequence length="662" mass="73817">MPTTLRWLCATLAPLAAAAAVAAPPAARLPGPAFPAFADPAAVAAACDRGLAAAGRQLQVLERRRADAGWIAAMDDLNVTIEDASGPVSFIVNVHPDKAVREAAQACELRWQDFLSTLGQNRRLYDAARRVKPRDAIDRAFLQETIDNFVDAGVGLPDAPRQRAKALNDRMTEVGQVFAKNVRDDATRVPYTQDELAGVPEAGWKDRPRDEQGRVLMGLDGPSFDAVMGHAEQAAARERMYRARYAMGGEANLALLGELVRLRHEYAGLFGYASYDDFVLRRRMAHDLGRAQRFLGEVKAAVAERELRELRELRDEKARHLGTPPEATRIERWDAYFYTERVRRARYSVDQEAFRPYFPPQESLRFVLKVAERLLGVRYTPVAARLWHPDVQAYVATDVRSGKPLATLYVDLYPRDGKYNHAAVWSLRGASTRLNRTAEAALVVNMDRRGLTLDELETLLHELGHALHNNLSATRHASQAGTSVLRDFVEAPSQMLEDWVYDRRVLALFQEVCPACRPVPEAMLKQAVSAREYGKGVQFARQHLYASYDLALHAADAPEPQATWVRMESATPIGHAEGTMLPASFGHLAGGYAAGYYGYLWSLVVAMDLRTAFAKDRLDPAVGLRYRQRVLSQGSQRPPEQLLRDFLGRETDAKAFFADLQK</sequence>
<protein>
    <submittedName>
        <fullName evidence="10">Thimet oligopeptidase</fullName>
        <ecNumber evidence="10">3.4.24.15</ecNumber>
    </submittedName>
</protein>
<gene>
    <name evidence="10" type="ORF">ISF6_1303</name>
</gene>
<evidence type="ECO:0000256" key="7">
    <source>
        <dbReference type="RuleBase" id="RU003435"/>
    </source>
</evidence>
<comment type="similarity">
    <text evidence="1 7">Belongs to the peptidase M3 family.</text>
</comment>
<dbReference type="GO" id="GO:0004222">
    <property type="term" value="F:metalloendopeptidase activity"/>
    <property type="evidence" value="ECO:0007669"/>
    <property type="project" value="InterPro"/>
</dbReference>
<evidence type="ECO:0000256" key="2">
    <source>
        <dbReference type="ARBA" id="ARBA00022670"/>
    </source>
</evidence>
<feature type="signal peptide" evidence="8">
    <location>
        <begin position="1"/>
        <end position="22"/>
    </location>
</feature>
<dbReference type="EC" id="3.4.24.15" evidence="10"/>
<keyword evidence="2 7" id="KW-0645">Protease</keyword>
<dbReference type="OrthoDB" id="9773538at2"/>
<keyword evidence="11" id="KW-1185">Reference proteome</keyword>
<keyword evidence="8" id="KW-0732">Signal</keyword>
<comment type="cofactor">
    <cofactor evidence="7">
        <name>Zn(2+)</name>
        <dbReference type="ChEBI" id="CHEBI:29105"/>
    </cofactor>
    <text evidence="7">Binds 1 zinc ion.</text>
</comment>
<dbReference type="PANTHER" id="PTHR11804">
    <property type="entry name" value="PROTEASE M3 THIMET OLIGOPEPTIDASE-RELATED"/>
    <property type="match status" value="1"/>
</dbReference>
<dbReference type="GO" id="GO:0046872">
    <property type="term" value="F:metal ion binding"/>
    <property type="evidence" value="ECO:0007669"/>
    <property type="project" value="UniProtKB-UniRule"/>
</dbReference>
<evidence type="ECO:0000256" key="5">
    <source>
        <dbReference type="ARBA" id="ARBA00022833"/>
    </source>
</evidence>
<reference evidence="11" key="1">
    <citation type="submission" date="2015-07" db="EMBL/GenBank/DDBJ databases">
        <title>Discovery of a poly(ethylene terephthalate assimilation.</title>
        <authorList>
            <person name="Yoshida S."/>
            <person name="Hiraga K."/>
            <person name="Takehana T."/>
            <person name="Taniguchi I."/>
            <person name="Yamaji H."/>
            <person name="Maeda Y."/>
            <person name="Toyohara K."/>
            <person name="Miyamoto K."/>
            <person name="Kimura Y."/>
            <person name="Oda K."/>
        </authorList>
    </citation>
    <scope>NUCLEOTIDE SEQUENCE [LARGE SCALE GENOMIC DNA]</scope>
    <source>
        <strain evidence="11">NBRC 110686 / TISTR 2288 / 201-F6</strain>
    </source>
</reference>
<comment type="caution">
    <text evidence="10">The sequence shown here is derived from an EMBL/GenBank/DDBJ whole genome shotgun (WGS) entry which is preliminary data.</text>
</comment>
<evidence type="ECO:0000256" key="1">
    <source>
        <dbReference type="ARBA" id="ARBA00006040"/>
    </source>
</evidence>
<evidence type="ECO:0000259" key="9">
    <source>
        <dbReference type="Pfam" id="PF01432"/>
    </source>
</evidence>
<keyword evidence="6 7" id="KW-0482">Metalloprotease</keyword>
<reference evidence="10 11" key="2">
    <citation type="journal article" date="2016" name="Science">
        <title>A bacterium that degrades and assimilates poly(ethylene terephthalate).</title>
        <authorList>
            <person name="Yoshida S."/>
            <person name="Hiraga K."/>
            <person name="Takehana T."/>
            <person name="Taniguchi I."/>
            <person name="Yamaji H."/>
            <person name="Maeda Y."/>
            <person name="Toyohara K."/>
            <person name="Miyamoto K."/>
            <person name="Kimura Y."/>
            <person name="Oda K."/>
        </authorList>
    </citation>
    <scope>NUCLEOTIDE SEQUENCE [LARGE SCALE GENOMIC DNA]</scope>
    <source>
        <strain evidence="11">NBRC 110686 / TISTR 2288 / 201-F6</strain>
    </source>
</reference>
<dbReference type="Gene3D" id="1.10.1370.40">
    <property type="match status" value="1"/>
</dbReference>
<dbReference type="InterPro" id="IPR001567">
    <property type="entry name" value="Pept_M3A_M3B_dom"/>
</dbReference>
<evidence type="ECO:0000256" key="4">
    <source>
        <dbReference type="ARBA" id="ARBA00022801"/>
    </source>
</evidence>
<dbReference type="GO" id="GO:0006518">
    <property type="term" value="P:peptide metabolic process"/>
    <property type="evidence" value="ECO:0007669"/>
    <property type="project" value="TreeGrafter"/>
</dbReference>
<proteinExistence type="inferred from homology"/>
<dbReference type="SUPFAM" id="SSF55486">
    <property type="entry name" value="Metalloproteases ('zincins'), catalytic domain"/>
    <property type="match status" value="1"/>
</dbReference>
<evidence type="ECO:0000256" key="6">
    <source>
        <dbReference type="ARBA" id="ARBA00023049"/>
    </source>
</evidence>
<dbReference type="EMBL" id="BBYR01000024">
    <property type="protein sequence ID" value="GAP35530.1"/>
    <property type="molecule type" value="Genomic_DNA"/>
</dbReference>
<dbReference type="InterPro" id="IPR045090">
    <property type="entry name" value="Pept_M3A_M3B"/>
</dbReference>
<feature type="chain" id="PRO_5005513535" evidence="8">
    <location>
        <begin position="23"/>
        <end position="662"/>
    </location>
</feature>